<dbReference type="InterPro" id="IPR009057">
    <property type="entry name" value="Homeodomain-like_sf"/>
</dbReference>
<dbReference type="Gene3D" id="3.30.720.90">
    <property type="match status" value="1"/>
</dbReference>
<dbReference type="InterPro" id="IPR001005">
    <property type="entry name" value="SANT/Myb"/>
</dbReference>
<sequence length="298" mass="33958">MAYPPGNHQQEANHAPSSFNGVHLNNGKPIPETWCPGLKHNPGISMDWTLEEQTILENGLQKYALEPSVTRYAKIALELQNKTVRDVALRCKWMTKKENSKRRKEGLNLARKIKDKRERVYPSGNHTHFAAQPNLPPYPTPMIPVDFNDGISYTAIGGVTGELLEQNARALNRISENIAALQLQENIGLFCRTRENILKIINVLNDMPDAMRQMPQLRERIKDKMFNFLLSPSPHPMQLCYDGQPKQIHEIKDFLLTARRKDARSVKIKKSKDVVKFKAVAPSTCTHFVCLMLRKPTS</sequence>
<dbReference type="InterPro" id="IPR002675">
    <property type="entry name" value="Ribosomal_eL38"/>
</dbReference>
<keyword evidence="3 4" id="KW-0687">Ribonucleoprotein</keyword>
<dbReference type="AlphaFoldDB" id="A0A9D3VMN8"/>
<accession>A0A9D3VMN8</accession>
<feature type="region of interest" description="Disordered" evidence="5">
    <location>
        <begin position="1"/>
        <end position="25"/>
    </location>
</feature>
<keyword evidence="2 4" id="KW-0689">Ribosomal protein</keyword>
<dbReference type="PANTHER" id="PTHR14000">
    <property type="entry name" value="FINGER CCCH DOMAIN PROTEIN, PUTATIVE (DUF3755)-RELATED"/>
    <property type="match status" value="1"/>
</dbReference>
<gene>
    <name evidence="6" type="ORF">J1N35_016750</name>
</gene>
<dbReference type="Pfam" id="PF12579">
    <property type="entry name" value="DUF3755"/>
    <property type="match status" value="1"/>
</dbReference>
<dbReference type="GO" id="GO:0006412">
    <property type="term" value="P:translation"/>
    <property type="evidence" value="ECO:0007669"/>
    <property type="project" value="InterPro"/>
</dbReference>
<dbReference type="Gene3D" id="1.10.10.60">
    <property type="entry name" value="Homeodomain-like"/>
    <property type="match status" value="1"/>
</dbReference>
<dbReference type="Proteomes" id="UP000828251">
    <property type="component" value="Unassembled WGS sequence"/>
</dbReference>
<dbReference type="GO" id="GO:1990904">
    <property type="term" value="C:ribonucleoprotein complex"/>
    <property type="evidence" value="ECO:0007669"/>
    <property type="project" value="UniProtKB-KW"/>
</dbReference>
<name>A0A9D3VMN8_9ROSI</name>
<keyword evidence="7" id="KW-1185">Reference proteome</keyword>
<dbReference type="Pfam" id="PF01781">
    <property type="entry name" value="Ribosomal_L38e"/>
    <property type="match status" value="1"/>
</dbReference>
<protein>
    <recommendedName>
        <fullName evidence="8">Myb-like domain-containing protein</fullName>
    </recommendedName>
</protein>
<proteinExistence type="inferred from homology"/>
<evidence type="ECO:0008006" key="8">
    <source>
        <dbReference type="Google" id="ProtNLM"/>
    </source>
</evidence>
<dbReference type="CDD" id="cd00167">
    <property type="entry name" value="SANT"/>
    <property type="match status" value="1"/>
</dbReference>
<evidence type="ECO:0000256" key="4">
    <source>
        <dbReference type="RuleBase" id="RU003445"/>
    </source>
</evidence>
<evidence type="ECO:0000256" key="3">
    <source>
        <dbReference type="ARBA" id="ARBA00023274"/>
    </source>
</evidence>
<feature type="compositionally biased region" description="Polar residues" evidence="5">
    <location>
        <begin position="7"/>
        <end position="20"/>
    </location>
</feature>
<evidence type="ECO:0000256" key="5">
    <source>
        <dbReference type="SAM" id="MobiDB-lite"/>
    </source>
</evidence>
<dbReference type="OrthoDB" id="19768at2759"/>
<organism evidence="6 7">
    <name type="scientific">Gossypium stocksii</name>
    <dbReference type="NCBI Taxonomy" id="47602"/>
    <lineage>
        <taxon>Eukaryota</taxon>
        <taxon>Viridiplantae</taxon>
        <taxon>Streptophyta</taxon>
        <taxon>Embryophyta</taxon>
        <taxon>Tracheophyta</taxon>
        <taxon>Spermatophyta</taxon>
        <taxon>Magnoliopsida</taxon>
        <taxon>eudicotyledons</taxon>
        <taxon>Gunneridae</taxon>
        <taxon>Pentapetalae</taxon>
        <taxon>rosids</taxon>
        <taxon>malvids</taxon>
        <taxon>Malvales</taxon>
        <taxon>Malvaceae</taxon>
        <taxon>Malvoideae</taxon>
        <taxon>Gossypium</taxon>
    </lineage>
</organism>
<dbReference type="EMBL" id="JAIQCV010000006">
    <property type="protein sequence ID" value="KAH1089493.1"/>
    <property type="molecule type" value="Genomic_DNA"/>
</dbReference>
<reference evidence="6 7" key="1">
    <citation type="journal article" date="2021" name="Plant Biotechnol. J.">
        <title>Multi-omics assisted identification of the key and species-specific regulatory components of drought-tolerant mechanisms in Gossypium stocksii.</title>
        <authorList>
            <person name="Yu D."/>
            <person name="Ke L."/>
            <person name="Zhang D."/>
            <person name="Wu Y."/>
            <person name="Sun Y."/>
            <person name="Mei J."/>
            <person name="Sun J."/>
            <person name="Sun Y."/>
        </authorList>
    </citation>
    <scope>NUCLEOTIDE SEQUENCE [LARGE SCALE GENOMIC DNA]</scope>
    <source>
        <strain evidence="7">cv. E1</strain>
        <tissue evidence="6">Leaf</tissue>
    </source>
</reference>
<evidence type="ECO:0000256" key="1">
    <source>
        <dbReference type="ARBA" id="ARBA00007803"/>
    </source>
</evidence>
<evidence type="ECO:0000313" key="6">
    <source>
        <dbReference type="EMBL" id="KAH1089493.1"/>
    </source>
</evidence>
<dbReference type="PANTHER" id="PTHR14000:SF45">
    <property type="entry name" value="FINGER CCCH DOMAIN PROTEIN, PUTATIVE (DUF3755)-RELATED"/>
    <property type="match status" value="1"/>
</dbReference>
<dbReference type="InterPro" id="IPR038464">
    <property type="entry name" value="Ribosomal_eL38_sf"/>
</dbReference>
<evidence type="ECO:0000313" key="7">
    <source>
        <dbReference type="Proteomes" id="UP000828251"/>
    </source>
</evidence>
<dbReference type="GO" id="GO:0005840">
    <property type="term" value="C:ribosome"/>
    <property type="evidence" value="ECO:0007669"/>
    <property type="project" value="UniProtKB-KW"/>
</dbReference>
<comment type="caution">
    <text evidence="6">The sequence shown here is derived from an EMBL/GenBank/DDBJ whole genome shotgun (WGS) entry which is preliminary data.</text>
</comment>
<dbReference type="GO" id="GO:0003735">
    <property type="term" value="F:structural constituent of ribosome"/>
    <property type="evidence" value="ECO:0007669"/>
    <property type="project" value="InterPro"/>
</dbReference>
<dbReference type="InterPro" id="IPR022228">
    <property type="entry name" value="DUF3755"/>
</dbReference>
<comment type="similarity">
    <text evidence="1 4">Belongs to the eukaryotic ribosomal protein eL38 family.</text>
</comment>
<dbReference type="SUPFAM" id="SSF46689">
    <property type="entry name" value="Homeodomain-like"/>
    <property type="match status" value="1"/>
</dbReference>
<evidence type="ECO:0000256" key="2">
    <source>
        <dbReference type="ARBA" id="ARBA00022980"/>
    </source>
</evidence>